<dbReference type="PANTHER" id="PTHR12346">
    <property type="entry name" value="SIN3B-RELATED"/>
    <property type="match status" value="1"/>
</dbReference>
<keyword evidence="2" id="KW-0678">Repressor</keyword>
<sequence>MVQLSDVCDILQEVVKTLSYKVAYKEVVYCDCMLSDGVFLCTWCYDVGVDVACGGFVYCVVVTKLCVGVDVSELGYPDKVLTLEEFSLRMSRYVKNLLDVRLEVERGGEVAGVGLAGGEEVAGGELAQWFIQGGVKWRIDYKDTLHNDMVKLIKTKVEWVFHVAGCGKENISDEFVDILKECTANTMGISSAVTRLKEVFKGHQELILGFGTFLSSDYNKTTLQRKKEKPVTIIKAYSFAKKVKARFKGNDVHVHKAFLHNLNMYTSRSKSIIDVYHRFGILFWDHPDLLVELNCFLPASSKGPVREGGIAMLFQSLQFI</sequence>
<evidence type="ECO:0000256" key="2">
    <source>
        <dbReference type="ARBA" id="ARBA00022491"/>
    </source>
</evidence>
<proteinExistence type="predicted"/>
<comment type="caution">
    <text evidence="5">The sequence shown here is derived from an EMBL/GenBank/DDBJ whole genome shotgun (WGS) entry which is preliminary data.</text>
</comment>
<dbReference type="PROSITE" id="PS51477">
    <property type="entry name" value="PAH"/>
    <property type="match status" value="1"/>
</dbReference>
<name>A0ABQ7ALQ2_BRACR</name>
<dbReference type="Gene3D" id="1.20.1160.11">
    <property type="entry name" value="Paired amphipathic helix"/>
    <property type="match status" value="2"/>
</dbReference>
<protein>
    <submittedName>
        <fullName evidence="5">Uncharacterized protein</fullName>
    </submittedName>
</protein>
<dbReference type="EMBL" id="QGKV02002055">
    <property type="protein sequence ID" value="KAF3498637.1"/>
    <property type="molecule type" value="Genomic_DNA"/>
</dbReference>
<evidence type="ECO:0000256" key="3">
    <source>
        <dbReference type="ARBA" id="ARBA00023242"/>
    </source>
</evidence>
<dbReference type="InterPro" id="IPR036600">
    <property type="entry name" value="PAH_sf"/>
</dbReference>
<dbReference type="InterPro" id="IPR039774">
    <property type="entry name" value="Sin3-like"/>
</dbReference>
<comment type="subcellular location">
    <subcellularLocation>
        <location evidence="1 4">Nucleus</location>
    </subcellularLocation>
</comment>
<dbReference type="PANTHER" id="PTHR12346:SF0">
    <property type="entry name" value="SIN3A, ISOFORM G"/>
    <property type="match status" value="1"/>
</dbReference>
<evidence type="ECO:0000313" key="5">
    <source>
        <dbReference type="EMBL" id="KAF3498637.1"/>
    </source>
</evidence>
<evidence type="ECO:0000256" key="4">
    <source>
        <dbReference type="PROSITE-ProRule" id="PRU00810"/>
    </source>
</evidence>
<evidence type="ECO:0000256" key="1">
    <source>
        <dbReference type="ARBA" id="ARBA00004123"/>
    </source>
</evidence>
<keyword evidence="6" id="KW-1185">Reference proteome</keyword>
<dbReference type="Proteomes" id="UP000266723">
    <property type="component" value="Unassembled WGS sequence"/>
</dbReference>
<keyword evidence="3 4" id="KW-0539">Nucleus</keyword>
<organism evidence="5 6">
    <name type="scientific">Brassica cretica</name>
    <name type="common">Mustard</name>
    <dbReference type="NCBI Taxonomy" id="69181"/>
    <lineage>
        <taxon>Eukaryota</taxon>
        <taxon>Viridiplantae</taxon>
        <taxon>Streptophyta</taxon>
        <taxon>Embryophyta</taxon>
        <taxon>Tracheophyta</taxon>
        <taxon>Spermatophyta</taxon>
        <taxon>Magnoliopsida</taxon>
        <taxon>eudicotyledons</taxon>
        <taxon>Gunneridae</taxon>
        <taxon>Pentapetalae</taxon>
        <taxon>rosids</taxon>
        <taxon>malvids</taxon>
        <taxon>Brassicales</taxon>
        <taxon>Brassicaceae</taxon>
        <taxon>Brassiceae</taxon>
        <taxon>Brassica</taxon>
    </lineage>
</organism>
<dbReference type="SUPFAM" id="SSF47762">
    <property type="entry name" value="PAH2 domain"/>
    <property type="match status" value="2"/>
</dbReference>
<gene>
    <name evidence="5" type="ORF">DY000_02055407</name>
</gene>
<accession>A0ABQ7ALQ2</accession>
<dbReference type="InterPro" id="IPR003822">
    <property type="entry name" value="PAH"/>
</dbReference>
<evidence type="ECO:0000313" key="6">
    <source>
        <dbReference type="Proteomes" id="UP000266723"/>
    </source>
</evidence>
<reference evidence="5 6" key="1">
    <citation type="journal article" date="2020" name="BMC Genomics">
        <title>Intraspecific diversification of the crop wild relative Brassica cretica Lam. using demographic model selection.</title>
        <authorList>
            <person name="Kioukis A."/>
            <person name="Michalopoulou V.A."/>
            <person name="Briers L."/>
            <person name="Pirintsos S."/>
            <person name="Studholme D.J."/>
            <person name="Pavlidis P."/>
            <person name="Sarris P.F."/>
        </authorList>
    </citation>
    <scope>NUCLEOTIDE SEQUENCE [LARGE SCALE GENOMIC DNA]</scope>
    <source>
        <strain evidence="6">cv. PFS-1207/04</strain>
    </source>
</reference>
<dbReference type="Pfam" id="PF02671">
    <property type="entry name" value="PAH"/>
    <property type="match status" value="2"/>
</dbReference>